<comment type="caution">
    <text evidence="1">The sequence shown here is derived from an EMBL/GenBank/DDBJ whole genome shotgun (WGS) entry which is preliminary data.</text>
</comment>
<dbReference type="OrthoDB" id="1339830at2"/>
<dbReference type="SUPFAM" id="SSF56925">
    <property type="entry name" value="OMPA-like"/>
    <property type="match status" value="1"/>
</dbReference>
<accession>V6S222</accession>
<dbReference type="EMBL" id="VLKQ01000009">
    <property type="protein sequence ID" value="TWI10842.1"/>
    <property type="molecule type" value="Genomic_DNA"/>
</dbReference>
<evidence type="ECO:0008006" key="3">
    <source>
        <dbReference type="Google" id="ProtNLM"/>
    </source>
</evidence>
<gene>
    <name evidence="1" type="ORF">IP98_02193</name>
</gene>
<dbReference type="Proteomes" id="UP000319848">
    <property type="component" value="Unassembled WGS sequence"/>
</dbReference>
<reference evidence="1 2" key="1">
    <citation type="journal article" date="2015" name="Stand. Genomic Sci.">
        <title>Genomic Encyclopedia of Bacterial and Archaeal Type Strains, Phase III: the genomes of soil and plant-associated and newly described type strains.</title>
        <authorList>
            <person name="Whitman W.B."/>
            <person name="Woyke T."/>
            <person name="Klenk H.P."/>
            <person name="Zhou Y."/>
            <person name="Lilburn T.G."/>
            <person name="Beck B.J."/>
            <person name="De Vos P."/>
            <person name="Vandamme P."/>
            <person name="Eisen J.A."/>
            <person name="Garrity G."/>
            <person name="Hugenholtz P."/>
            <person name="Kyrpides N.C."/>
        </authorList>
    </citation>
    <scope>NUCLEOTIDE SEQUENCE [LARGE SCALE GENOMIC DNA]</scope>
    <source>
        <strain evidence="1 2">CGMCC 1.7270</strain>
    </source>
</reference>
<keyword evidence="2" id="KW-1185">Reference proteome</keyword>
<dbReference type="RefSeq" id="WP_023570218.1">
    <property type="nucleotide sequence ID" value="NZ_AVBI01000012.1"/>
</dbReference>
<protein>
    <recommendedName>
        <fullName evidence="3">Outer membrane protein beta-barrel domain-containing protein</fullName>
    </recommendedName>
</protein>
<dbReference type="STRING" id="1341154.FCR2A7T_10560"/>
<evidence type="ECO:0000313" key="1">
    <source>
        <dbReference type="EMBL" id="TWI10842.1"/>
    </source>
</evidence>
<name>V6S222_9FLAO</name>
<evidence type="ECO:0000313" key="2">
    <source>
        <dbReference type="Proteomes" id="UP000319848"/>
    </source>
</evidence>
<proteinExistence type="predicted"/>
<sequence length="209" mass="23205">MSFSVKNLTFILLLFTSLSFGQRVYNNFSIDASYGISGVKDPGLSDFSHLDFGGRYMFGDTWGIKLDYGMDKFRTQKTPVEKGIDVSRISIQAACNLTNLIDTRSYFYSRTFNLLSHAGVGYSMQKSVTIPQGGTDEIGHIIFGVNPQFSITDNLAVGLDATGIVHLSQHYWFDGNYTYTSPEFKGSPNATSTFIYNFTVGLSYTFGEP</sequence>
<dbReference type="AlphaFoldDB" id="V6S222"/>
<organism evidence="1 2">
    <name type="scientific">Flavobacterium cauense R2A-7</name>
    <dbReference type="NCBI Taxonomy" id="1341154"/>
    <lineage>
        <taxon>Bacteria</taxon>
        <taxon>Pseudomonadati</taxon>
        <taxon>Bacteroidota</taxon>
        <taxon>Flavobacteriia</taxon>
        <taxon>Flavobacteriales</taxon>
        <taxon>Flavobacteriaceae</taxon>
        <taxon>Flavobacterium</taxon>
    </lineage>
</organism>
<dbReference type="InterPro" id="IPR011250">
    <property type="entry name" value="OMP/PagP_B-barrel"/>
</dbReference>